<sequence>LSGSKLNCIAKYFNIHLKKSECFALSSMTTILNSIFFKSGSLATSTYLKKKYDFPYASFVGSFIGDQLINLFIASLIGSITSAFIIYSGEVQVFFIFIIFAIVTVFLFILLGGKITLHKKEGRLWEQLKIGSDSFNTLFQNKNLFYTLCAHNFFLILAIGLRLFTACSILNQEISLTHCFLFSAGITIVRVIPIAHSDIGVREILVGFLSETVGSGLKAGVLITSIDRVFELLLTGLSVGIFRK</sequence>
<feature type="transmembrane region" description="Helical" evidence="6">
    <location>
        <begin position="144"/>
        <end position="164"/>
    </location>
</feature>
<gene>
    <name evidence="7" type="ORF">METZ01_LOCUS475224</name>
</gene>
<accession>A0A383BRB0</accession>
<reference evidence="7" key="1">
    <citation type="submission" date="2018-05" db="EMBL/GenBank/DDBJ databases">
        <authorList>
            <person name="Lanie J.A."/>
            <person name="Ng W.-L."/>
            <person name="Kazmierczak K.M."/>
            <person name="Andrzejewski T.M."/>
            <person name="Davidsen T.M."/>
            <person name="Wayne K.J."/>
            <person name="Tettelin H."/>
            <person name="Glass J.I."/>
            <person name="Rusch D."/>
            <person name="Podicherti R."/>
            <person name="Tsui H.-C.T."/>
            <person name="Winkler M.E."/>
        </authorList>
    </citation>
    <scope>NUCLEOTIDE SEQUENCE</scope>
</reference>
<evidence type="ECO:0000256" key="4">
    <source>
        <dbReference type="ARBA" id="ARBA00022989"/>
    </source>
</evidence>
<protein>
    <submittedName>
        <fullName evidence="7">Uncharacterized protein</fullName>
    </submittedName>
</protein>
<evidence type="ECO:0000313" key="7">
    <source>
        <dbReference type="EMBL" id="SVE22370.1"/>
    </source>
</evidence>
<organism evidence="7">
    <name type="scientific">marine metagenome</name>
    <dbReference type="NCBI Taxonomy" id="408172"/>
    <lineage>
        <taxon>unclassified sequences</taxon>
        <taxon>metagenomes</taxon>
        <taxon>ecological metagenomes</taxon>
    </lineage>
</organism>
<feature type="non-terminal residue" evidence="7">
    <location>
        <position position="1"/>
    </location>
</feature>
<evidence type="ECO:0000256" key="6">
    <source>
        <dbReference type="SAM" id="Phobius"/>
    </source>
</evidence>
<evidence type="ECO:0000256" key="2">
    <source>
        <dbReference type="ARBA" id="ARBA00022475"/>
    </source>
</evidence>
<comment type="subcellular location">
    <subcellularLocation>
        <location evidence="1">Cell membrane</location>
        <topology evidence="1">Multi-pass membrane protein</topology>
    </subcellularLocation>
</comment>
<dbReference type="GO" id="GO:0005886">
    <property type="term" value="C:plasma membrane"/>
    <property type="evidence" value="ECO:0007669"/>
    <property type="project" value="UniProtKB-SubCell"/>
</dbReference>
<keyword evidence="4 6" id="KW-1133">Transmembrane helix</keyword>
<name>A0A383BRB0_9ZZZZ</name>
<dbReference type="AlphaFoldDB" id="A0A383BRB0"/>
<proteinExistence type="predicted"/>
<evidence type="ECO:0000256" key="1">
    <source>
        <dbReference type="ARBA" id="ARBA00004651"/>
    </source>
</evidence>
<keyword evidence="5 6" id="KW-0472">Membrane</keyword>
<dbReference type="EMBL" id="UINC01202526">
    <property type="protein sequence ID" value="SVE22370.1"/>
    <property type="molecule type" value="Genomic_DNA"/>
</dbReference>
<dbReference type="InterPro" id="IPR022791">
    <property type="entry name" value="L-PG_synthase/AglD"/>
</dbReference>
<keyword evidence="2" id="KW-1003">Cell membrane</keyword>
<feature type="transmembrane region" description="Helical" evidence="6">
    <location>
        <begin position="68"/>
        <end position="87"/>
    </location>
</feature>
<feature type="transmembrane region" description="Helical" evidence="6">
    <location>
        <begin position="93"/>
        <end position="113"/>
    </location>
</feature>
<dbReference type="Pfam" id="PF03706">
    <property type="entry name" value="LPG_synthase_TM"/>
    <property type="match status" value="1"/>
</dbReference>
<evidence type="ECO:0000256" key="3">
    <source>
        <dbReference type="ARBA" id="ARBA00022692"/>
    </source>
</evidence>
<evidence type="ECO:0000256" key="5">
    <source>
        <dbReference type="ARBA" id="ARBA00023136"/>
    </source>
</evidence>
<feature type="non-terminal residue" evidence="7">
    <location>
        <position position="244"/>
    </location>
</feature>
<keyword evidence="3 6" id="KW-0812">Transmembrane</keyword>